<dbReference type="Proteomes" id="UP000501466">
    <property type="component" value="Chromosome"/>
</dbReference>
<sequence>MNSRRQFIQQLLGLTSLVSLSACGHAARPAPNKTGVVLDPLFFEHTLKDHPESALRLTAIDQALQDAQLWSRLTPVKARKATQQELLWAHTPSYIKEIQQLSEAGTAFYDENQDTYLTPASYEAACMAAGGAIALNLAVYDRQVDNGYALLRPPGHHALADKAMGFCLFNSDVIAARALQKYRGVKRVAIVDLDVHHGNGTQDLTIDDPSIMAVSVHQHPYWPMTGGAEHQGSGEAFGTNLNCPLGALAGDKTYLRVMNEIIIPKLQAFKPEHIIVFAGYDGHWQDPLAQHLLTVDGYNQLVSQLKETAQNLCGGRISLSLGGGYNLEALAPCALGSFEVLLGLTPSKDPLGKGRLPEKDFSEHLAQLKRFQGVS</sequence>
<dbReference type="KEGG" id="tzo:THMIRHAT_18860"/>
<accession>A0A6F8PQ69</accession>
<dbReference type="PANTHER" id="PTHR10625:SF10">
    <property type="entry name" value="HISTONE DEACETYLASE HDAC1"/>
    <property type="match status" value="1"/>
</dbReference>
<keyword evidence="2" id="KW-0732">Signal</keyword>
<dbReference type="PRINTS" id="PR01270">
    <property type="entry name" value="HDASUPER"/>
</dbReference>
<reference evidence="5" key="1">
    <citation type="submission" date="2019-11" db="EMBL/GenBank/DDBJ databases">
        <title>Isolation and characterization of two novel species in the genus Thiomicrorhabdus.</title>
        <authorList>
            <person name="Mochizuki J."/>
            <person name="Kojima H."/>
            <person name="Fukui M."/>
        </authorList>
    </citation>
    <scope>NUCLEOTIDE SEQUENCE [LARGE SCALE GENOMIC DNA]</scope>
    <source>
        <strain evidence="5">AkT22</strain>
    </source>
</reference>
<dbReference type="PANTHER" id="PTHR10625">
    <property type="entry name" value="HISTONE DEACETYLASE HDAC1-RELATED"/>
    <property type="match status" value="1"/>
</dbReference>
<dbReference type="GO" id="GO:0040029">
    <property type="term" value="P:epigenetic regulation of gene expression"/>
    <property type="evidence" value="ECO:0007669"/>
    <property type="project" value="TreeGrafter"/>
</dbReference>
<dbReference type="CDD" id="cd09992">
    <property type="entry name" value="HDAC_classII"/>
    <property type="match status" value="1"/>
</dbReference>
<keyword evidence="5" id="KW-1185">Reference proteome</keyword>
<dbReference type="InterPro" id="IPR006311">
    <property type="entry name" value="TAT_signal"/>
</dbReference>
<dbReference type="InterPro" id="IPR037138">
    <property type="entry name" value="His_deacetylse_dom_sf"/>
</dbReference>
<dbReference type="Pfam" id="PF00850">
    <property type="entry name" value="Hist_deacetyl"/>
    <property type="match status" value="1"/>
</dbReference>
<feature type="chain" id="PRO_5026164499" evidence="2">
    <location>
        <begin position="27"/>
        <end position="375"/>
    </location>
</feature>
<dbReference type="RefSeq" id="WP_173291887.1">
    <property type="nucleotide sequence ID" value="NZ_AP021888.1"/>
</dbReference>
<evidence type="ECO:0000313" key="5">
    <source>
        <dbReference type="Proteomes" id="UP000501466"/>
    </source>
</evidence>
<gene>
    <name evidence="4" type="ORF">THMIRHAT_18860</name>
</gene>
<proteinExistence type="inferred from homology"/>
<dbReference type="PROSITE" id="PS51257">
    <property type="entry name" value="PROKAR_LIPOPROTEIN"/>
    <property type="match status" value="1"/>
</dbReference>
<dbReference type="Gene3D" id="3.40.800.20">
    <property type="entry name" value="Histone deacetylase domain"/>
    <property type="match status" value="1"/>
</dbReference>
<name>A0A6F8PQ69_9GAMM</name>
<organism evidence="4 5">
    <name type="scientific">Thiosulfativibrio zosterae</name>
    <dbReference type="NCBI Taxonomy" id="2675053"/>
    <lineage>
        <taxon>Bacteria</taxon>
        <taxon>Pseudomonadati</taxon>
        <taxon>Pseudomonadota</taxon>
        <taxon>Gammaproteobacteria</taxon>
        <taxon>Thiotrichales</taxon>
        <taxon>Piscirickettsiaceae</taxon>
        <taxon>Thiosulfativibrio</taxon>
    </lineage>
</organism>
<dbReference type="InterPro" id="IPR000286">
    <property type="entry name" value="HDACs"/>
</dbReference>
<dbReference type="PROSITE" id="PS51318">
    <property type="entry name" value="TAT"/>
    <property type="match status" value="1"/>
</dbReference>
<dbReference type="AlphaFoldDB" id="A0A6F8PQ69"/>
<dbReference type="InterPro" id="IPR023801">
    <property type="entry name" value="His_deacetylse_dom"/>
</dbReference>
<feature type="domain" description="Histone deacetylase" evidence="3">
    <location>
        <begin position="50"/>
        <end position="338"/>
    </location>
</feature>
<evidence type="ECO:0000256" key="1">
    <source>
        <dbReference type="ARBA" id="ARBA00005947"/>
    </source>
</evidence>
<evidence type="ECO:0000256" key="2">
    <source>
        <dbReference type="SAM" id="SignalP"/>
    </source>
</evidence>
<dbReference type="GO" id="GO:0004407">
    <property type="term" value="F:histone deacetylase activity"/>
    <property type="evidence" value="ECO:0007669"/>
    <property type="project" value="TreeGrafter"/>
</dbReference>
<evidence type="ECO:0000259" key="3">
    <source>
        <dbReference type="Pfam" id="PF00850"/>
    </source>
</evidence>
<protein>
    <submittedName>
        <fullName evidence="4">Histone deacetylase</fullName>
    </submittedName>
</protein>
<dbReference type="EMBL" id="AP021888">
    <property type="protein sequence ID" value="BBP44140.1"/>
    <property type="molecule type" value="Genomic_DNA"/>
</dbReference>
<dbReference type="InterPro" id="IPR023696">
    <property type="entry name" value="Ureohydrolase_dom_sf"/>
</dbReference>
<evidence type="ECO:0000313" key="4">
    <source>
        <dbReference type="EMBL" id="BBP44140.1"/>
    </source>
</evidence>
<comment type="similarity">
    <text evidence="1">Belongs to the histone deacetylase family.</text>
</comment>
<feature type="signal peptide" evidence="2">
    <location>
        <begin position="1"/>
        <end position="26"/>
    </location>
</feature>
<dbReference type="SUPFAM" id="SSF52768">
    <property type="entry name" value="Arginase/deacetylase"/>
    <property type="match status" value="1"/>
</dbReference>